<dbReference type="Gene3D" id="2.170.130.10">
    <property type="entry name" value="TonB-dependent receptor, plug domain"/>
    <property type="match status" value="1"/>
</dbReference>
<feature type="domain" description="TonB-dependent receptor-like beta-barrel" evidence="15">
    <location>
        <begin position="251"/>
        <end position="680"/>
    </location>
</feature>
<comment type="caution">
    <text evidence="17">The sequence shown here is derived from an EMBL/GenBank/DDBJ whole genome shotgun (WGS) entry which is preliminary data.</text>
</comment>
<dbReference type="GO" id="GO:0009279">
    <property type="term" value="C:cell outer membrane"/>
    <property type="evidence" value="ECO:0007669"/>
    <property type="project" value="UniProtKB-SubCell"/>
</dbReference>
<keyword evidence="10 12" id="KW-0472">Membrane</keyword>
<evidence type="ECO:0000256" key="3">
    <source>
        <dbReference type="ARBA" id="ARBA00022452"/>
    </source>
</evidence>
<sequence>MSGLFLARPRVLACAVLSVLAAAPPSAVALDGADAVTLDRVEVTSARLQGVAPFDVPASLSTVEVDGTAARPGVSVSEALVGVPGLAARERQNHAQDTQLSIRGFGARSTFGVRGLRLYADGIPATMPDGQGQVSHFNLAGAQRIEVLRGPFSALHGNSSGGVVQLWSAEGTSPANGHLQASLGRDDSRMLSASVRDAGSKGDRIGYALAASRFDTDGWRDHSAARRTSFNGKLHADLPGEGRLQLVANHFDAPDAQDPLGLTAAQVQADPRQATAVATQYDTRKSARQDQLGLRYEQPIGGGHGFDAMAYGGQRAIEQYLSVPVGAQGNPLSSGGMIDLDNDYSGLDLRWRWSGTLAGRAFELTAGANADRQRQHRRGYENFVGDALGVRGALRRDERNRVENLDRYAQAWWRFAERWSLLAGARHSEVRFRSSDRYVTATNPDDSGRVDYSETTPVLGLVFAPREDWRLYASAGRGFETPTFNELGYRADGGAGLAFDLAPATSTNVELGTKWRNARGMQVEAALFRADTDDELAVARNVGGRSSFRNVGRARREGAELSAVLPLDAAWTLALAWTWLDARFRDSFPICTGAGCTDPSVLVPAGNAIPGTARQQASARLQWQPRTWRLALEAVGSGAVVVNDSGSEQAPGYVVANVEAAREWRLSHGALRMFARVDNLFDHAYVGSVIVNEGNGRYYEPAPGRGLLLGLRWQWQAGTD</sequence>
<evidence type="ECO:0000256" key="1">
    <source>
        <dbReference type="ARBA" id="ARBA00004571"/>
    </source>
</evidence>
<dbReference type="SUPFAM" id="SSF56935">
    <property type="entry name" value="Porins"/>
    <property type="match status" value="1"/>
</dbReference>
<organism evidence="17 18">
    <name type="scientific">Luteimonas viscosa</name>
    <dbReference type="NCBI Taxonomy" id="1132694"/>
    <lineage>
        <taxon>Bacteria</taxon>
        <taxon>Pseudomonadati</taxon>
        <taxon>Pseudomonadota</taxon>
        <taxon>Gammaproteobacteria</taxon>
        <taxon>Lysobacterales</taxon>
        <taxon>Lysobacteraceae</taxon>
        <taxon>Luteimonas</taxon>
    </lineage>
</organism>
<dbReference type="CDD" id="cd01347">
    <property type="entry name" value="ligand_gated_channel"/>
    <property type="match status" value="1"/>
</dbReference>
<evidence type="ECO:0000256" key="10">
    <source>
        <dbReference type="ARBA" id="ARBA00023136"/>
    </source>
</evidence>
<evidence type="ECO:0000256" key="6">
    <source>
        <dbReference type="ARBA" id="ARBA00022729"/>
    </source>
</evidence>
<dbReference type="PANTHER" id="PTHR32552">
    <property type="entry name" value="FERRICHROME IRON RECEPTOR-RELATED"/>
    <property type="match status" value="1"/>
</dbReference>
<evidence type="ECO:0000256" key="14">
    <source>
        <dbReference type="SAM" id="SignalP"/>
    </source>
</evidence>
<reference evidence="17 18" key="1">
    <citation type="submission" date="2019-08" db="EMBL/GenBank/DDBJ databases">
        <title>Luteimonas viscosus sp. nov., isolated from soil of a sunflower field.</title>
        <authorList>
            <person name="Jianli Z."/>
            <person name="Ying Z."/>
        </authorList>
    </citation>
    <scope>NUCLEOTIDE SEQUENCE [LARGE SCALE GENOMIC DNA]</scope>
    <source>
        <strain evidence="17 18">XBU10</strain>
    </source>
</reference>
<evidence type="ECO:0000256" key="11">
    <source>
        <dbReference type="ARBA" id="ARBA00023237"/>
    </source>
</evidence>
<dbReference type="InterPro" id="IPR036942">
    <property type="entry name" value="Beta-barrel_TonB_sf"/>
</dbReference>
<evidence type="ECO:0000259" key="15">
    <source>
        <dbReference type="Pfam" id="PF00593"/>
    </source>
</evidence>
<comment type="subcellular location">
    <subcellularLocation>
        <location evidence="1 12">Cell outer membrane</location>
        <topology evidence="1 12">Multi-pass membrane protein</topology>
    </subcellularLocation>
</comment>
<dbReference type="PROSITE" id="PS52016">
    <property type="entry name" value="TONB_DEPENDENT_REC_3"/>
    <property type="match status" value="1"/>
</dbReference>
<keyword evidence="7" id="KW-0408">Iron</keyword>
<evidence type="ECO:0000256" key="4">
    <source>
        <dbReference type="ARBA" id="ARBA00022496"/>
    </source>
</evidence>
<protein>
    <submittedName>
        <fullName evidence="17">TonB-dependent receptor</fullName>
    </submittedName>
</protein>
<evidence type="ECO:0000256" key="9">
    <source>
        <dbReference type="ARBA" id="ARBA00023077"/>
    </source>
</evidence>
<gene>
    <name evidence="17" type="ORF">FZO89_09560</name>
</gene>
<evidence type="ECO:0000256" key="13">
    <source>
        <dbReference type="RuleBase" id="RU003357"/>
    </source>
</evidence>
<dbReference type="GO" id="GO:0015344">
    <property type="term" value="F:siderophore uptake transmembrane transporter activity"/>
    <property type="evidence" value="ECO:0007669"/>
    <property type="project" value="TreeGrafter"/>
</dbReference>
<dbReference type="InterPro" id="IPR037066">
    <property type="entry name" value="Plug_dom_sf"/>
</dbReference>
<dbReference type="Pfam" id="PF00593">
    <property type="entry name" value="TonB_dep_Rec_b-barrel"/>
    <property type="match status" value="1"/>
</dbReference>
<evidence type="ECO:0000256" key="7">
    <source>
        <dbReference type="ARBA" id="ARBA00023004"/>
    </source>
</evidence>
<keyword evidence="4" id="KW-0410">Iron transport</keyword>
<keyword evidence="8" id="KW-0406">Ion transport</keyword>
<evidence type="ECO:0000259" key="16">
    <source>
        <dbReference type="Pfam" id="PF07715"/>
    </source>
</evidence>
<feature type="chain" id="PRO_5023045943" evidence="14">
    <location>
        <begin position="30"/>
        <end position="720"/>
    </location>
</feature>
<dbReference type="Gene3D" id="2.40.170.20">
    <property type="entry name" value="TonB-dependent receptor, beta-barrel domain"/>
    <property type="match status" value="1"/>
</dbReference>
<evidence type="ECO:0000256" key="5">
    <source>
        <dbReference type="ARBA" id="ARBA00022692"/>
    </source>
</evidence>
<evidence type="ECO:0000313" key="17">
    <source>
        <dbReference type="EMBL" id="TYT26483.1"/>
    </source>
</evidence>
<keyword evidence="6 14" id="KW-0732">Signal</keyword>
<dbReference type="Pfam" id="PF07715">
    <property type="entry name" value="Plug"/>
    <property type="match status" value="1"/>
</dbReference>
<dbReference type="OrthoDB" id="9760620at2"/>
<proteinExistence type="inferred from homology"/>
<dbReference type="AlphaFoldDB" id="A0A5D4XRA2"/>
<dbReference type="RefSeq" id="WP_149103034.1">
    <property type="nucleotide sequence ID" value="NZ_VTFT01000001.1"/>
</dbReference>
<feature type="signal peptide" evidence="14">
    <location>
        <begin position="1"/>
        <end position="29"/>
    </location>
</feature>
<dbReference type="InterPro" id="IPR039426">
    <property type="entry name" value="TonB-dep_rcpt-like"/>
</dbReference>
<dbReference type="PANTHER" id="PTHR32552:SF89">
    <property type="entry name" value="CATECHOLATE SIDEROPHORE RECEPTOR FIU"/>
    <property type="match status" value="1"/>
</dbReference>
<name>A0A5D4XRA2_9GAMM</name>
<keyword evidence="5 12" id="KW-0812">Transmembrane</keyword>
<dbReference type="Proteomes" id="UP000324973">
    <property type="component" value="Unassembled WGS sequence"/>
</dbReference>
<keyword evidence="11 12" id="KW-0998">Cell outer membrane</keyword>
<keyword evidence="2 12" id="KW-0813">Transport</keyword>
<dbReference type="EMBL" id="VTFT01000001">
    <property type="protein sequence ID" value="TYT26483.1"/>
    <property type="molecule type" value="Genomic_DNA"/>
</dbReference>
<evidence type="ECO:0000256" key="12">
    <source>
        <dbReference type="PROSITE-ProRule" id="PRU01360"/>
    </source>
</evidence>
<evidence type="ECO:0000256" key="2">
    <source>
        <dbReference type="ARBA" id="ARBA00022448"/>
    </source>
</evidence>
<feature type="domain" description="TonB-dependent receptor plug" evidence="16">
    <location>
        <begin position="54"/>
        <end position="163"/>
    </location>
</feature>
<accession>A0A5D4XRA2</accession>
<evidence type="ECO:0000313" key="18">
    <source>
        <dbReference type="Proteomes" id="UP000324973"/>
    </source>
</evidence>
<dbReference type="InterPro" id="IPR000531">
    <property type="entry name" value="Beta-barrel_TonB"/>
</dbReference>
<evidence type="ECO:0000256" key="8">
    <source>
        <dbReference type="ARBA" id="ARBA00023065"/>
    </source>
</evidence>
<keyword evidence="17" id="KW-0675">Receptor</keyword>
<keyword evidence="9 13" id="KW-0798">TonB box</keyword>
<comment type="similarity">
    <text evidence="12 13">Belongs to the TonB-dependent receptor family.</text>
</comment>
<dbReference type="InterPro" id="IPR012910">
    <property type="entry name" value="Plug_dom"/>
</dbReference>
<keyword evidence="3 12" id="KW-1134">Transmembrane beta strand</keyword>
<keyword evidence="18" id="KW-1185">Reference proteome</keyword>